<evidence type="ECO:0000313" key="2">
    <source>
        <dbReference type="EMBL" id="MEE2567349.1"/>
    </source>
</evidence>
<accession>A0ABU7M0J6</accession>
<evidence type="ECO:0000256" key="1">
    <source>
        <dbReference type="SAM" id="SignalP"/>
    </source>
</evidence>
<gene>
    <name evidence="2" type="ORF">V0U35_11735</name>
</gene>
<keyword evidence="1" id="KW-0732">Signal</keyword>
<dbReference type="RefSeq" id="WP_330196910.1">
    <property type="nucleotide sequence ID" value="NZ_JAZDRO010000005.1"/>
</dbReference>
<dbReference type="EMBL" id="JAZDRO010000005">
    <property type="protein sequence ID" value="MEE2567349.1"/>
    <property type="molecule type" value="Genomic_DNA"/>
</dbReference>
<evidence type="ECO:0000313" key="3">
    <source>
        <dbReference type="Proteomes" id="UP001310692"/>
    </source>
</evidence>
<feature type="signal peptide" evidence="1">
    <location>
        <begin position="1"/>
        <end position="30"/>
    </location>
</feature>
<sequence length="92" mass="9711">MMFVFRAAFWIAVVSAFAPSALLGHGEANADAVVADAQDMTRQVTEFCDQAGAICEAGAEAGDFLDILADVAAVRVNRWLEEREAASTASDS</sequence>
<name>A0ABU7M0J6_9PROT</name>
<organism evidence="2 3">
    <name type="scientific">Hyphobacterium marinum</name>
    <dbReference type="NCBI Taxonomy" id="3116574"/>
    <lineage>
        <taxon>Bacteria</taxon>
        <taxon>Pseudomonadati</taxon>
        <taxon>Pseudomonadota</taxon>
        <taxon>Alphaproteobacteria</taxon>
        <taxon>Maricaulales</taxon>
        <taxon>Maricaulaceae</taxon>
        <taxon>Hyphobacterium</taxon>
    </lineage>
</organism>
<protein>
    <submittedName>
        <fullName evidence="2">Uncharacterized protein</fullName>
    </submittedName>
</protein>
<feature type="chain" id="PRO_5046237462" evidence="1">
    <location>
        <begin position="31"/>
        <end position="92"/>
    </location>
</feature>
<proteinExistence type="predicted"/>
<dbReference type="Proteomes" id="UP001310692">
    <property type="component" value="Unassembled WGS sequence"/>
</dbReference>
<comment type="caution">
    <text evidence="2">The sequence shown here is derived from an EMBL/GenBank/DDBJ whole genome shotgun (WGS) entry which is preliminary data.</text>
</comment>
<reference evidence="2 3" key="1">
    <citation type="submission" date="2024-01" db="EMBL/GenBank/DDBJ databases">
        <title>Hyphobacterium bacterium isolated from marine sediment.</title>
        <authorList>
            <person name="Zhao S."/>
        </authorList>
    </citation>
    <scope>NUCLEOTIDE SEQUENCE [LARGE SCALE GENOMIC DNA]</scope>
    <source>
        <strain evidence="2 3">Y60-23</strain>
    </source>
</reference>
<keyword evidence="3" id="KW-1185">Reference proteome</keyword>